<dbReference type="NCBIfam" id="TIGR00125">
    <property type="entry name" value="cyt_tran_rel"/>
    <property type="match status" value="1"/>
</dbReference>
<dbReference type="Pfam" id="PF01467">
    <property type="entry name" value="CTP_transf_like"/>
    <property type="match status" value="1"/>
</dbReference>
<keyword evidence="1 4" id="KW-0808">Transferase</keyword>
<accession>A0A7C5YYF1</accession>
<evidence type="ECO:0000259" key="3">
    <source>
        <dbReference type="Pfam" id="PF01467"/>
    </source>
</evidence>
<dbReference type="SUPFAM" id="SSF52374">
    <property type="entry name" value="Nucleotidylyl transferase"/>
    <property type="match status" value="1"/>
</dbReference>
<dbReference type="InterPro" id="IPR014729">
    <property type="entry name" value="Rossmann-like_a/b/a_fold"/>
</dbReference>
<gene>
    <name evidence="4" type="ORF">ENL96_00095</name>
</gene>
<evidence type="ECO:0000313" key="4">
    <source>
        <dbReference type="EMBL" id="HHR91902.1"/>
    </source>
</evidence>
<reference evidence="4" key="1">
    <citation type="journal article" date="2020" name="mSystems">
        <title>Genome- and Community-Level Interaction Insights into Carbon Utilization and Element Cycling Functions of Hydrothermarchaeota in Hydrothermal Sediment.</title>
        <authorList>
            <person name="Zhou Z."/>
            <person name="Liu Y."/>
            <person name="Xu W."/>
            <person name="Pan J."/>
            <person name="Luo Z.H."/>
            <person name="Li M."/>
        </authorList>
    </citation>
    <scope>NUCLEOTIDE SEQUENCE [LARGE SCALE GENOMIC DNA]</scope>
    <source>
        <strain evidence="4">SpSt-1042</strain>
    </source>
</reference>
<dbReference type="InterPro" id="IPR050385">
    <property type="entry name" value="Archaeal_FAD_synthase"/>
</dbReference>
<dbReference type="PANTHER" id="PTHR43793">
    <property type="entry name" value="FAD SYNTHASE"/>
    <property type="match status" value="1"/>
</dbReference>
<keyword evidence="2 4" id="KW-0548">Nucleotidyltransferase</keyword>
<feature type="domain" description="Cytidyltransferase-like" evidence="3">
    <location>
        <begin position="14"/>
        <end position="110"/>
    </location>
</feature>
<dbReference type="AlphaFoldDB" id="A0A7C5YYF1"/>
<dbReference type="InterPro" id="IPR004821">
    <property type="entry name" value="Cyt_trans-like"/>
</dbReference>
<dbReference type="PANTHER" id="PTHR43793:SF1">
    <property type="entry name" value="FAD SYNTHASE"/>
    <property type="match status" value="1"/>
</dbReference>
<evidence type="ECO:0000256" key="2">
    <source>
        <dbReference type="ARBA" id="ARBA00022695"/>
    </source>
</evidence>
<dbReference type="EMBL" id="DRVY01000006">
    <property type="protein sequence ID" value="HHR91902.1"/>
    <property type="molecule type" value="Genomic_DNA"/>
</dbReference>
<dbReference type="Gene3D" id="3.40.50.620">
    <property type="entry name" value="HUPs"/>
    <property type="match status" value="1"/>
</dbReference>
<dbReference type="GO" id="GO:0016779">
    <property type="term" value="F:nucleotidyltransferase activity"/>
    <property type="evidence" value="ECO:0007669"/>
    <property type="project" value="UniProtKB-KW"/>
</dbReference>
<organism evidence="4">
    <name type="scientific">candidate division CPR3 bacterium</name>
    <dbReference type="NCBI Taxonomy" id="2268181"/>
    <lineage>
        <taxon>Bacteria</taxon>
        <taxon>Bacteria division CPR3</taxon>
    </lineage>
</organism>
<comment type="caution">
    <text evidence="4">The sequence shown here is derived from an EMBL/GenBank/DDBJ whole genome shotgun (WGS) entry which is preliminary data.</text>
</comment>
<proteinExistence type="predicted"/>
<sequence length="149" mass="17292">MGQKLENQKGNRVITLGTFDLLHTGHLRLFKKCRQLGDYLIIGLNTDEFVAKFKGKPPIMSYQERKELILETGLVDHVVPNSQEDGTIKDVIEKVNPGIIVVGSDWARRDYLKQIGLDWDYLDKKGIWLCYVNYEWVISTTELKRRLLQ</sequence>
<evidence type="ECO:0000256" key="1">
    <source>
        <dbReference type="ARBA" id="ARBA00022679"/>
    </source>
</evidence>
<protein>
    <submittedName>
        <fullName evidence="4">Glycerol-3-phosphate cytidylyltransferase</fullName>
    </submittedName>
</protein>
<name>A0A7C5YYF1_UNCC3</name>